<dbReference type="GO" id="GO:0003677">
    <property type="term" value="F:DNA binding"/>
    <property type="evidence" value="ECO:0007669"/>
    <property type="project" value="UniProtKB-KW"/>
</dbReference>
<gene>
    <name evidence="6" type="ORF">GCM10010171_52640</name>
</gene>
<feature type="region of interest" description="Disordered" evidence="4">
    <location>
        <begin position="147"/>
        <end position="175"/>
    </location>
</feature>
<feature type="domain" description="HTH hxlR-type" evidence="5">
    <location>
        <begin position="178"/>
        <end position="277"/>
    </location>
</feature>
<keyword evidence="2" id="KW-0238">DNA-binding</keyword>
<evidence type="ECO:0000256" key="1">
    <source>
        <dbReference type="ARBA" id="ARBA00023015"/>
    </source>
</evidence>
<evidence type="ECO:0000313" key="6">
    <source>
        <dbReference type="EMBL" id="GGS50937.1"/>
    </source>
</evidence>
<organism evidence="6 7">
    <name type="scientific">Actinokineospora fastidiosa</name>
    <dbReference type="NCBI Taxonomy" id="1816"/>
    <lineage>
        <taxon>Bacteria</taxon>
        <taxon>Bacillati</taxon>
        <taxon>Actinomycetota</taxon>
        <taxon>Actinomycetes</taxon>
        <taxon>Pseudonocardiales</taxon>
        <taxon>Pseudonocardiaceae</taxon>
        <taxon>Actinokineospora</taxon>
    </lineage>
</organism>
<dbReference type="InterPro" id="IPR036388">
    <property type="entry name" value="WH-like_DNA-bd_sf"/>
</dbReference>
<dbReference type="SUPFAM" id="SSF46785">
    <property type="entry name" value="Winged helix' DNA-binding domain"/>
    <property type="match status" value="2"/>
</dbReference>
<keyword evidence="3" id="KW-0804">Transcription</keyword>
<evidence type="ECO:0000259" key="5">
    <source>
        <dbReference type="PROSITE" id="PS51118"/>
    </source>
</evidence>
<feature type="domain" description="HTH hxlR-type" evidence="5">
    <location>
        <begin position="17"/>
        <end position="115"/>
    </location>
</feature>
<dbReference type="InterPro" id="IPR002577">
    <property type="entry name" value="HTH_HxlR"/>
</dbReference>
<dbReference type="PROSITE" id="PS51118">
    <property type="entry name" value="HTH_HXLR"/>
    <property type="match status" value="2"/>
</dbReference>
<reference evidence="6" key="1">
    <citation type="journal article" date="2014" name="Int. J. Syst. Evol. Microbiol.">
        <title>Complete genome sequence of Corynebacterium casei LMG S-19264T (=DSM 44701T), isolated from a smear-ripened cheese.</title>
        <authorList>
            <consortium name="US DOE Joint Genome Institute (JGI-PGF)"/>
            <person name="Walter F."/>
            <person name="Albersmeier A."/>
            <person name="Kalinowski J."/>
            <person name="Ruckert C."/>
        </authorList>
    </citation>
    <scope>NUCLEOTIDE SEQUENCE</scope>
    <source>
        <strain evidence="6">JCM 3276</strain>
    </source>
</reference>
<keyword evidence="7" id="KW-1185">Reference proteome</keyword>
<protein>
    <submittedName>
        <fullName evidence="6">HxlR family transcriptional regulator</fullName>
    </submittedName>
</protein>
<evidence type="ECO:0000256" key="2">
    <source>
        <dbReference type="ARBA" id="ARBA00023125"/>
    </source>
</evidence>
<dbReference type="PANTHER" id="PTHR33204:SF18">
    <property type="entry name" value="TRANSCRIPTIONAL REGULATORY PROTEIN"/>
    <property type="match status" value="1"/>
</dbReference>
<dbReference type="PANTHER" id="PTHR33204">
    <property type="entry name" value="TRANSCRIPTIONAL REGULATOR, MARR FAMILY"/>
    <property type="match status" value="1"/>
</dbReference>
<evidence type="ECO:0000256" key="4">
    <source>
        <dbReference type="SAM" id="MobiDB-lite"/>
    </source>
</evidence>
<dbReference type="Gene3D" id="1.10.10.10">
    <property type="entry name" value="Winged helix-like DNA-binding domain superfamily/Winged helix DNA-binding domain"/>
    <property type="match status" value="2"/>
</dbReference>
<dbReference type="Pfam" id="PF01638">
    <property type="entry name" value="HxlR"/>
    <property type="match status" value="2"/>
</dbReference>
<name>A0A918GQJ9_9PSEU</name>
<evidence type="ECO:0000313" key="7">
    <source>
        <dbReference type="Proteomes" id="UP000660680"/>
    </source>
</evidence>
<comment type="caution">
    <text evidence="6">The sequence shown here is derived from an EMBL/GenBank/DDBJ whole genome shotgun (WGS) entry which is preliminary data.</text>
</comment>
<evidence type="ECO:0000256" key="3">
    <source>
        <dbReference type="ARBA" id="ARBA00023163"/>
    </source>
</evidence>
<dbReference type="EMBL" id="BMRB01000005">
    <property type="protein sequence ID" value="GGS50937.1"/>
    <property type="molecule type" value="Genomic_DNA"/>
</dbReference>
<dbReference type="InterPro" id="IPR036390">
    <property type="entry name" value="WH_DNA-bd_sf"/>
</dbReference>
<dbReference type="Proteomes" id="UP000660680">
    <property type="component" value="Unassembled WGS sequence"/>
</dbReference>
<keyword evidence="1" id="KW-0805">Transcription regulation</keyword>
<sequence>MIHPPDEPTRLGAGGDNAIAWAIGVTADEWTLLILRYALTDGVTRFHQWQELLPISTAVLTARLRRICEVGIFDMAPYADKPLRHEYRLTPRGMSLWPMMATICAWEGGWAHGQAEPVPVMVHHRCGRAFDPLMACSTCGETVEPREVTGEFGPSGSWPRSAPNTTLRRRSSGSSTLGPGFFPHTRVLVGNRWSAAMMGAAYLGAHRFSEFQRRLGAPATVIADRLRRFQAIGVLRTVDGENRPDRSEYRLTDKGRAFFPVVMTAIEWGQRWFIAPEGPAVIFRHRGSEHPFSVLLRCSECGGVLAGREISVVPRAAVQPRHGAIPS</sequence>
<dbReference type="AlphaFoldDB" id="A0A918GQJ9"/>
<reference evidence="6" key="2">
    <citation type="submission" date="2020-09" db="EMBL/GenBank/DDBJ databases">
        <authorList>
            <person name="Sun Q."/>
            <person name="Ohkuma M."/>
        </authorList>
    </citation>
    <scope>NUCLEOTIDE SEQUENCE</scope>
    <source>
        <strain evidence="6">JCM 3276</strain>
    </source>
</reference>
<accession>A0A918GQJ9</accession>
<proteinExistence type="predicted"/>
<dbReference type="RefSeq" id="WP_189213247.1">
    <property type="nucleotide sequence ID" value="NZ_BMRB01000005.1"/>
</dbReference>